<keyword evidence="4" id="KW-0547">Nucleotide-binding</keyword>
<keyword evidence="3" id="KW-0819">tRNA processing</keyword>
<comment type="caution">
    <text evidence="9">The sequence shown here is derived from an EMBL/GenBank/DDBJ whole genome shotgun (WGS) entry which is preliminary data.</text>
</comment>
<feature type="region of interest" description="Disordered" evidence="7">
    <location>
        <begin position="606"/>
        <end position="632"/>
    </location>
</feature>
<dbReference type="RefSeq" id="XP_070915117.1">
    <property type="nucleotide sequence ID" value="XM_071059016.1"/>
</dbReference>
<dbReference type="PANTHER" id="PTHR43033:SF1">
    <property type="entry name" value="TRNA(ILE)-LYSIDINE SYNTHASE-RELATED"/>
    <property type="match status" value="1"/>
</dbReference>
<dbReference type="SUPFAM" id="SSF52402">
    <property type="entry name" value="Adenine nucleotide alpha hydrolases-like"/>
    <property type="match status" value="1"/>
</dbReference>
<dbReference type="NCBIfam" id="TIGR02432">
    <property type="entry name" value="lysidine_TilS_N"/>
    <property type="match status" value="1"/>
</dbReference>
<evidence type="ECO:0000256" key="4">
    <source>
        <dbReference type="ARBA" id="ARBA00022741"/>
    </source>
</evidence>
<dbReference type="EC" id="6.3.4.19" evidence="1"/>
<gene>
    <name evidence="9" type="ORF">MFIFM68171_03595</name>
</gene>
<comment type="catalytic activity">
    <reaction evidence="6">
        <text>cytidine(34) in tRNA(Ile2) + L-lysine + ATP = lysidine(34) in tRNA(Ile2) + AMP + diphosphate + H(+)</text>
        <dbReference type="Rhea" id="RHEA:43744"/>
        <dbReference type="Rhea" id="RHEA-COMP:10625"/>
        <dbReference type="Rhea" id="RHEA-COMP:10670"/>
        <dbReference type="ChEBI" id="CHEBI:15378"/>
        <dbReference type="ChEBI" id="CHEBI:30616"/>
        <dbReference type="ChEBI" id="CHEBI:32551"/>
        <dbReference type="ChEBI" id="CHEBI:33019"/>
        <dbReference type="ChEBI" id="CHEBI:82748"/>
        <dbReference type="ChEBI" id="CHEBI:83665"/>
        <dbReference type="ChEBI" id="CHEBI:456215"/>
        <dbReference type="EC" id="6.3.4.19"/>
    </reaction>
</comment>
<evidence type="ECO:0000256" key="7">
    <source>
        <dbReference type="SAM" id="MobiDB-lite"/>
    </source>
</evidence>
<evidence type="ECO:0000256" key="5">
    <source>
        <dbReference type="ARBA" id="ARBA00022840"/>
    </source>
</evidence>
<keyword evidence="10" id="KW-1185">Reference proteome</keyword>
<dbReference type="InterPro" id="IPR011063">
    <property type="entry name" value="TilS/TtcA_N"/>
</dbReference>
<dbReference type="CDD" id="cd01992">
    <property type="entry name" value="TilS_N"/>
    <property type="match status" value="1"/>
</dbReference>
<evidence type="ECO:0000313" key="9">
    <source>
        <dbReference type="EMBL" id="GAB1313385.1"/>
    </source>
</evidence>
<dbReference type="EMBL" id="BAAFSV010000002">
    <property type="protein sequence ID" value="GAB1313385.1"/>
    <property type="molecule type" value="Genomic_DNA"/>
</dbReference>
<feature type="domain" description="tRNA(Ile)-lysidine/2-thiocytidine synthase N-terminal" evidence="8">
    <location>
        <begin position="283"/>
        <end position="329"/>
    </location>
</feature>
<name>A0ABQ0G6K7_9PEZI</name>
<dbReference type="PANTHER" id="PTHR43033">
    <property type="entry name" value="TRNA(ILE)-LYSIDINE SYNTHASE-RELATED"/>
    <property type="match status" value="1"/>
</dbReference>
<dbReference type="Gene3D" id="3.40.50.620">
    <property type="entry name" value="HUPs"/>
    <property type="match status" value="1"/>
</dbReference>
<evidence type="ECO:0000256" key="1">
    <source>
        <dbReference type="ARBA" id="ARBA00013267"/>
    </source>
</evidence>
<dbReference type="InterPro" id="IPR012094">
    <property type="entry name" value="tRNA_Ile_lys_synt"/>
</dbReference>
<dbReference type="InterPro" id="IPR012795">
    <property type="entry name" value="tRNA_Ile_lys_synt_N"/>
</dbReference>
<sequence>MTTIPVLHRSARAITVSEFRDALQATCPPRFPSARARSHRPIALAISGGVDSMALAYLCSKARKADSWLMVADHPVGNPCAIIIDHGMREGSSAEARSVAEAVWTMGMRTQVAKIRWEEAIPKGVNPNDLPNVETLARQLRYRRLARICLSSKIVTLLTAHHEDDQYETVLMRLLSGHGYRGLQGMRLATDIPECYNIHGAYQSGLVDDQRHGDPVYNMRPTDRQRKMMRRELRHEVNPAILAKEIEEGIRDDAIAMYLDDYGAIAKGNRRAPPLAPLEIEDGGIMVYRPLLHFSKDRLVATCVENGVPWFEDHTNTDQTLTTRNAVRHMSKNYTLPMALQKPAILRLAERCRARVAAEEAEVDRLLDGVKFHSFEPCTGTVVVTLPRFSFPRVPRSSARSATRRRKRIGLYRHTAALLIRRLISIVTPERELTQVAQLGHVVSMLFPYLAGDAPPPEPKPYVICGVHFVPLTEDFRVRWLLTRAPHVSNAPRPSVSVPNLALAKRISKHPSDWKPDGWTECRIYDGRYWVRLFHRLPCTVRVAPFETEHQKPFREALDDRTKNDLLSMLRRYAPGKIRYTLPAIYATCDVSNLLAGGDWWPNWRAPQASQSSRPAEGAETNEEGAEGATDMTKNIRTKKLSELLSARVKWENDLRYCGTTQLLALPTLGISLPGLDDWLRWDIRYRKVDYQLLRLIRPGDRRLRRREFRFLVKALYRYRGRRRPRGISGLRRQPH</sequence>
<feature type="domain" description="tRNA(Ile)-lysidine/2-thiocytidine synthase N-terminal" evidence="8">
    <location>
        <begin position="42"/>
        <end position="192"/>
    </location>
</feature>
<evidence type="ECO:0000256" key="6">
    <source>
        <dbReference type="ARBA" id="ARBA00048539"/>
    </source>
</evidence>
<keyword evidence="2" id="KW-0436">Ligase</keyword>
<reference evidence="9 10" key="1">
    <citation type="submission" date="2024-09" db="EMBL/GenBank/DDBJ databases">
        <title>Itraconazole resistance in Madurella fahalii resulting from another homologue of gene encoding cytochrome P450 14-alpha sterol demethylase (CYP51).</title>
        <authorList>
            <person name="Yoshioka I."/>
            <person name="Fahal A.H."/>
            <person name="Kaneko S."/>
            <person name="Yaguchi T."/>
        </authorList>
    </citation>
    <scope>NUCLEOTIDE SEQUENCE [LARGE SCALE GENOMIC DNA]</scope>
    <source>
        <strain evidence="9 10">IFM 68171</strain>
    </source>
</reference>
<dbReference type="InterPro" id="IPR014729">
    <property type="entry name" value="Rossmann-like_a/b/a_fold"/>
</dbReference>
<dbReference type="GeneID" id="98174339"/>
<accession>A0ABQ0G6K7</accession>
<evidence type="ECO:0000256" key="3">
    <source>
        <dbReference type="ARBA" id="ARBA00022694"/>
    </source>
</evidence>
<protein>
    <recommendedName>
        <fullName evidence="1">tRNA(Ile)-lysidine synthetase</fullName>
        <ecNumber evidence="1">6.3.4.19</ecNumber>
    </recommendedName>
</protein>
<proteinExistence type="inferred from homology"/>
<dbReference type="Pfam" id="PF01171">
    <property type="entry name" value="ATP_bind_3"/>
    <property type="match status" value="2"/>
</dbReference>
<evidence type="ECO:0000259" key="8">
    <source>
        <dbReference type="Pfam" id="PF01171"/>
    </source>
</evidence>
<organism evidence="9 10">
    <name type="scientific">Madurella fahalii</name>
    <dbReference type="NCBI Taxonomy" id="1157608"/>
    <lineage>
        <taxon>Eukaryota</taxon>
        <taxon>Fungi</taxon>
        <taxon>Dikarya</taxon>
        <taxon>Ascomycota</taxon>
        <taxon>Pezizomycotina</taxon>
        <taxon>Sordariomycetes</taxon>
        <taxon>Sordariomycetidae</taxon>
        <taxon>Sordariales</taxon>
        <taxon>Sordariales incertae sedis</taxon>
        <taxon>Madurella</taxon>
    </lineage>
</organism>
<dbReference type="HAMAP" id="MF_01161">
    <property type="entry name" value="tRNA_Ile_lys_synt"/>
    <property type="match status" value="1"/>
</dbReference>
<dbReference type="Proteomes" id="UP001628179">
    <property type="component" value="Unassembled WGS sequence"/>
</dbReference>
<evidence type="ECO:0000256" key="2">
    <source>
        <dbReference type="ARBA" id="ARBA00022598"/>
    </source>
</evidence>
<keyword evidence="5" id="KW-0067">ATP-binding</keyword>
<evidence type="ECO:0000313" key="10">
    <source>
        <dbReference type="Proteomes" id="UP001628179"/>
    </source>
</evidence>